<proteinExistence type="inferred from homology"/>
<feature type="binding site" evidence="7">
    <location>
        <position position="291"/>
    </location>
    <ligand>
        <name>3',5'-cyclic AMP</name>
        <dbReference type="ChEBI" id="CHEBI:58165"/>
        <label>2</label>
    </ligand>
</feature>
<dbReference type="InterPro" id="IPR050503">
    <property type="entry name" value="cAMP-dep_PK_reg_su-like"/>
</dbReference>
<comment type="caution">
    <text evidence="10">The sequence shown here is derived from an EMBL/GenBank/DDBJ whole genome shotgun (WGS) entry which is preliminary data.</text>
</comment>
<keyword evidence="11" id="KW-1185">Reference proteome</keyword>
<evidence type="ECO:0000259" key="9">
    <source>
        <dbReference type="PROSITE" id="PS50042"/>
    </source>
</evidence>
<dbReference type="Pfam" id="PF00027">
    <property type="entry name" value="cNMP_binding"/>
    <property type="match status" value="2"/>
</dbReference>
<gene>
    <name evidence="10" type="ORF">ACHHYP_04489</name>
</gene>
<evidence type="ECO:0000256" key="1">
    <source>
        <dbReference type="ARBA" id="ARBA00005753"/>
    </source>
</evidence>
<keyword evidence="4" id="KW-0677">Repeat</keyword>
<keyword evidence="3 7" id="KW-0116">cAMP-binding</keyword>
<evidence type="ECO:0000256" key="7">
    <source>
        <dbReference type="PIRSR" id="PIRSR000548-1"/>
    </source>
</evidence>
<evidence type="ECO:0000256" key="4">
    <source>
        <dbReference type="ARBA" id="ARBA00022737"/>
    </source>
</evidence>
<dbReference type="InterPro" id="IPR000595">
    <property type="entry name" value="cNMP-bd_dom"/>
</dbReference>
<evidence type="ECO:0000256" key="6">
    <source>
        <dbReference type="ARBA" id="ARBA00023149"/>
    </source>
</evidence>
<dbReference type="GO" id="GO:0034236">
    <property type="term" value="F:protein kinase A catalytic subunit binding"/>
    <property type="evidence" value="ECO:0007669"/>
    <property type="project" value="TreeGrafter"/>
</dbReference>
<dbReference type="Proteomes" id="UP000243579">
    <property type="component" value="Unassembled WGS sequence"/>
</dbReference>
<evidence type="ECO:0000313" key="10">
    <source>
        <dbReference type="EMBL" id="OQR91656.1"/>
    </source>
</evidence>
<keyword evidence="2" id="KW-0597">Phosphoprotein</keyword>
<dbReference type="STRING" id="1202772.A0A1V9Z0Y3"/>
<feature type="domain" description="Cyclic nucleotide-binding" evidence="9">
    <location>
        <begin position="218"/>
        <end position="341"/>
    </location>
</feature>
<dbReference type="GO" id="GO:0005829">
    <property type="term" value="C:cytosol"/>
    <property type="evidence" value="ECO:0007669"/>
    <property type="project" value="TreeGrafter"/>
</dbReference>
<dbReference type="Gene3D" id="2.60.120.10">
    <property type="entry name" value="Jelly Rolls"/>
    <property type="match status" value="2"/>
</dbReference>
<evidence type="ECO:0000256" key="8">
    <source>
        <dbReference type="SAM" id="MobiDB-lite"/>
    </source>
</evidence>
<reference evidence="10 11" key="1">
    <citation type="journal article" date="2014" name="Genome Biol. Evol.">
        <title>The secreted proteins of Achlya hypogyna and Thraustotheca clavata identify the ancestral oomycete secretome and reveal gene acquisitions by horizontal gene transfer.</title>
        <authorList>
            <person name="Misner I."/>
            <person name="Blouin N."/>
            <person name="Leonard G."/>
            <person name="Richards T.A."/>
            <person name="Lane C.E."/>
        </authorList>
    </citation>
    <scope>NUCLEOTIDE SEQUENCE [LARGE SCALE GENOMIC DNA]</scope>
    <source>
        <strain evidence="10 11">ATCC 48635</strain>
    </source>
</reference>
<dbReference type="SUPFAM" id="SSF51206">
    <property type="entry name" value="cAMP-binding domain-like"/>
    <property type="match status" value="2"/>
</dbReference>
<dbReference type="InterPro" id="IPR018488">
    <property type="entry name" value="cNMP-bd_CS"/>
</dbReference>
<dbReference type="EMBL" id="JNBR01000512">
    <property type="protein sequence ID" value="OQR91656.1"/>
    <property type="molecule type" value="Genomic_DNA"/>
</dbReference>
<feature type="region of interest" description="Disordered" evidence="8">
    <location>
        <begin position="14"/>
        <end position="69"/>
    </location>
</feature>
<dbReference type="PANTHER" id="PTHR11635">
    <property type="entry name" value="CAMP-DEPENDENT PROTEIN KINASE REGULATORY CHAIN"/>
    <property type="match status" value="1"/>
</dbReference>
<evidence type="ECO:0000313" key="11">
    <source>
        <dbReference type="Proteomes" id="UP000243579"/>
    </source>
</evidence>
<dbReference type="PIRSF" id="PIRSF000548">
    <property type="entry name" value="PK_regulatory"/>
    <property type="match status" value="1"/>
</dbReference>
<dbReference type="InterPro" id="IPR012198">
    <property type="entry name" value="cAMP_dep_PK_reg_su"/>
</dbReference>
<evidence type="ECO:0000256" key="5">
    <source>
        <dbReference type="ARBA" id="ARBA00022741"/>
    </source>
</evidence>
<dbReference type="OrthoDB" id="417078at2759"/>
<feature type="domain" description="Cyclic nucleotide-binding" evidence="9">
    <location>
        <begin position="86"/>
        <end position="215"/>
    </location>
</feature>
<feature type="compositionally biased region" description="Pro residues" evidence="8">
    <location>
        <begin position="14"/>
        <end position="25"/>
    </location>
</feature>
<dbReference type="PRINTS" id="PR00103">
    <property type="entry name" value="CAMPKINASE"/>
</dbReference>
<name>A0A1V9Z0Y3_ACHHY</name>
<feature type="binding site" evidence="7">
    <location>
        <position position="165"/>
    </location>
    <ligand>
        <name>3',5'-cyclic AMP</name>
        <dbReference type="ChEBI" id="CHEBI:58165"/>
        <label>1</label>
    </ligand>
</feature>
<evidence type="ECO:0000256" key="2">
    <source>
        <dbReference type="ARBA" id="ARBA00022553"/>
    </source>
</evidence>
<dbReference type="SMART" id="SM00100">
    <property type="entry name" value="cNMP"/>
    <property type="match status" value="2"/>
</dbReference>
<dbReference type="InterPro" id="IPR018490">
    <property type="entry name" value="cNMP-bd_dom_sf"/>
</dbReference>
<dbReference type="AlphaFoldDB" id="A0A1V9Z0Y3"/>
<dbReference type="PROSITE" id="PS50042">
    <property type="entry name" value="CNMP_BINDING_3"/>
    <property type="match status" value="2"/>
</dbReference>
<dbReference type="GO" id="GO:0004862">
    <property type="term" value="F:cAMP-dependent protein kinase inhibitor activity"/>
    <property type="evidence" value="ECO:0007669"/>
    <property type="project" value="TreeGrafter"/>
</dbReference>
<dbReference type="GO" id="GO:0005952">
    <property type="term" value="C:cAMP-dependent protein kinase complex"/>
    <property type="evidence" value="ECO:0007669"/>
    <property type="project" value="InterPro"/>
</dbReference>
<keyword evidence="6 7" id="KW-0114">cAMP</keyword>
<protein>
    <recommendedName>
        <fullName evidence="9">Cyclic nucleotide-binding domain-containing protein</fullName>
    </recommendedName>
</protein>
<dbReference type="PANTHER" id="PTHR11635:SF152">
    <property type="entry name" value="CAMP-DEPENDENT PROTEIN KINASE TYPE I REGULATORY SUBUNIT-RELATED"/>
    <property type="match status" value="1"/>
</dbReference>
<evidence type="ECO:0000256" key="3">
    <source>
        <dbReference type="ARBA" id="ARBA00022566"/>
    </source>
</evidence>
<comment type="similarity">
    <text evidence="1">Belongs to the cAMP-dependent kinase regulatory chain family.</text>
</comment>
<feature type="binding site" evidence="7">
    <location>
        <position position="174"/>
    </location>
    <ligand>
        <name>3',5'-cyclic AMP</name>
        <dbReference type="ChEBI" id="CHEBI:58165"/>
        <label>1</label>
    </ligand>
</feature>
<accession>A0A1V9Z0Y3</accession>
<organism evidence="10 11">
    <name type="scientific">Achlya hypogyna</name>
    <name type="common">Oomycete</name>
    <name type="synonym">Protoachlya hypogyna</name>
    <dbReference type="NCBI Taxonomy" id="1202772"/>
    <lineage>
        <taxon>Eukaryota</taxon>
        <taxon>Sar</taxon>
        <taxon>Stramenopiles</taxon>
        <taxon>Oomycota</taxon>
        <taxon>Saprolegniomycetes</taxon>
        <taxon>Saprolegniales</taxon>
        <taxon>Achlyaceae</taxon>
        <taxon>Achlya</taxon>
    </lineage>
</organism>
<dbReference type="InterPro" id="IPR014710">
    <property type="entry name" value="RmlC-like_jellyroll"/>
</dbReference>
<dbReference type="GO" id="GO:0030552">
    <property type="term" value="F:cAMP binding"/>
    <property type="evidence" value="ECO:0007669"/>
    <property type="project" value="UniProtKB-KW"/>
</dbReference>
<feature type="binding site" evidence="7">
    <location>
        <position position="300"/>
    </location>
    <ligand>
        <name>3',5'-cyclic AMP</name>
        <dbReference type="ChEBI" id="CHEBI:58165"/>
        <label>2</label>
    </ligand>
</feature>
<dbReference type="CDD" id="cd00038">
    <property type="entry name" value="CAP_ED"/>
    <property type="match status" value="2"/>
</dbReference>
<keyword evidence="5 7" id="KW-0547">Nucleotide-binding</keyword>
<sequence>MECWRLLCCCFPRPSPSMQPPPKQPAPLADDDLEERKRREMAQSRGRRPSVSSGSLQDSKNAPKKFVPKSDDAIERIKRAVAGNFMFNSLDPDQQRDVIGAMEEKVVTAAEVVIKQDYWGDLSSVTQGDEGDFFYVVDLGEFDVFTHKSPTTPVFHYTKGNTFGELALMYNSPRAATVVATTDGILWALDRDTFRRIIVTASKKRSQMYEALLVGMELMSHLTHAEVSVIADALQPATYAAGDVIIHQDDDNYNAFHFYIVVQGDCNFVYTDSEGKSSVVGSVGPSGYFGEKALTEKSKRAVSVVAATEVQCLSMDVATFERLMGPFQEIFERQITSYANASEVHLEMQSVRTDL</sequence>
<dbReference type="PROSITE" id="PS00889">
    <property type="entry name" value="CNMP_BINDING_2"/>
    <property type="match status" value="1"/>
</dbReference>